<organism evidence="13 14">
    <name type="scientific">Alteromonas marina</name>
    <dbReference type="NCBI Taxonomy" id="203795"/>
    <lineage>
        <taxon>Bacteria</taxon>
        <taxon>Pseudomonadati</taxon>
        <taxon>Pseudomonadota</taxon>
        <taxon>Gammaproteobacteria</taxon>
        <taxon>Alteromonadales</taxon>
        <taxon>Alteromonadaceae</taxon>
        <taxon>Alteromonas/Salinimonas group</taxon>
        <taxon>Alteromonas</taxon>
    </lineage>
</organism>
<keyword evidence="8 11" id="KW-0472">Membrane</keyword>
<evidence type="ECO:0000259" key="12">
    <source>
        <dbReference type="Pfam" id="PF12019"/>
    </source>
</evidence>
<keyword evidence="6 11" id="KW-0812">Transmembrane</keyword>
<dbReference type="AlphaFoldDB" id="A0A0B3ZD27"/>
<keyword evidence="7 11" id="KW-1133">Transmembrane helix</keyword>
<dbReference type="RefSeq" id="WP_039216974.1">
    <property type="nucleotide sequence ID" value="NZ_JWLW01000005.1"/>
</dbReference>
<proteinExistence type="inferred from homology"/>
<comment type="similarity">
    <text evidence="9">Belongs to the GSP H family.</text>
</comment>
<evidence type="ECO:0000256" key="10">
    <source>
        <dbReference type="ARBA" id="ARBA00030775"/>
    </source>
</evidence>
<sequence>MAFSDRKNIKRENSGDRRAIGMSLTELLIALCITSILSVSTVPSFQAWLERNDFKHFGSQLASSAKQARIYALTSKKPFYLITKFENASCVIISDDENCTCSTYRLCAQNDAAYWELPTKWNSKLTTLNAKDKTIAFNRHGTLNFGSATTFKLSSNHFAAKVTVSPLGRVKLCSEQHITGIPPC</sequence>
<dbReference type="InterPro" id="IPR022346">
    <property type="entry name" value="T2SS_GspH"/>
</dbReference>
<evidence type="ECO:0000256" key="4">
    <source>
        <dbReference type="ARBA" id="ARBA00022481"/>
    </source>
</evidence>
<evidence type="ECO:0000256" key="2">
    <source>
        <dbReference type="ARBA" id="ARBA00021549"/>
    </source>
</evidence>
<evidence type="ECO:0000256" key="3">
    <source>
        <dbReference type="ARBA" id="ARBA00022475"/>
    </source>
</evidence>
<reference evidence="13 14" key="1">
    <citation type="submission" date="2014-12" db="EMBL/GenBank/DDBJ databases">
        <title>Genome sequencing of Alteromonas marina AD001.</title>
        <authorList>
            <person name="Adrian T.G.S."/>
            <person name="Chan K.G."/>
        </authorList>
    </citation>
    <scope>NUCLEOTIDE SEQUENCE [LARGE SCALE GENOMIC DNA]</scope>
    <source>
        <strain evidence="13 14">AD001</strain>
    </source>
</reference>
<evidence type="ECO:0000313" key="13">
    <source>
        <dbReference type="EMBL" id="KHT56428.1"/>
    </source>
</evidence>
<keyword evidence="14" id="KW-1185">Reference proteome</keyword>
<dbReference type="GO" id="GO:0015627">
    <property type="term" value="C:type II protein secretion system complex"/>
    <property type="evidence" value="ECO:0007669"/>
    <property type="project" value="InterPro"/>
</dbReference>
<evidence type="ECO:0000256" key="9">
    <source>
        <dbReference type="ARBA" id="ARBA00025772"/>
    </source>
</evidence>
<protein>
    <recommendedName>
        <fullName evidence="2">Type II secretion system protein H</fullName>
    </recommendedName>
    <alternativeName>
        <fullName evidence="10">General secretion pathway protein H</fullName>
    </alternativeName>
</protein>
<comment type="subcellular location">
    <subcellularLocation>
        <location evidence="1">Cell inner membrane</location>
        <topology evidence="1">Single-pass membrane protein</topology>
    </subcellularLocation>
</comment>
<dbReference type="Gene3D" id="3.55.40.10">
    <property type="entry name" value="minor pseudopilin epsh domain"/>
    <property type="match status" value="1"/>
</dbReference>
<evidence type="ECO:0000256" key="7">
    <source>
        <dbReference type="ARBA" id="ARBA00022989"/>
    </source>
</evidence>
<dbReference type="Pfam" id="PF12019">
    <property type="entry name" value="GspH"/>
    <property type="match status" value="1"/>
</dbReference>
<name>A0A0B3ZD27_9ALTE</name>
<evidence type="ECO:0000256" key="8">
    <source>
        <dbReference type="ARBA" id="ARBA00023136"/>
    </source>
</evidence>
<dbReference type="GO" id="GO:0015628">
    <property type="term" value="P:protein secretion by the type II secretion system"/>
    <property type="evidence" value="ECO:0007669"/>
    <property type="project" value="InterPro"/>
</dbReference>
<dbReference type="OrthoDB" id="6330628at2"/>
<feature type="transmembrane region" description="Helical" evidence="11">
    <location>
        <begin position="27"/>
        <end position="49"/>
    </location>
</feature>
<dbReference type="SUPFAM" id="SSF54523">
    <property type="entry name" value="Pili subunits"/>
    <property type="match status" value="1"/>
</dbReference>
<accession>A0A0B3ZD27</accession>
<keyword evidence="5" id="KW-0997">Cell inner membrane</keyword>
<evidence type="ECO:0000256" key="5">
    <source>
        <dbReference type="ARBA" id="ARBA00022519"/>
    </source>
</evidence>
<evidence type="ECO:0000256" key="1">
    <source>
        <dbReference type="ARBA" id="ARBA00004377"/>
    </source>
</evidence>
<evidence type="ECO:0000256" key="6">
    <source>
        <dbReference type="ARBA" id="ARBA00022692"/>
    </source>
</evidence>
<keyword evidence="3" id="KW-1003">Cell membrane</keyword>
<comment type="caution">
    <text evidence="13">The sequence shown here is derived from an EMBL/GenBank/DDBJ whole genome shotgun (WGS) entry which is preliminary data.</text>
</comment>
<evidence type="ECO:0000256" key="11">
    <source>
        <dbReference type="SAM" id="Phobius"/>
    </source>
</evidence>
<feature type="domain" description="General secretion pathway GspH" evidence="12">
    <location>
        <begin position="60"/>
        <end position="168"/>
    </location>
</feature>
<dbReference type="Proteomes" id="UP000031197">
    <property type="component" value="Unassembled WGS sequence"/>
</dbReference>
<dbReference type="InterPro" id="IPR045584">
    <property type="entry name" value="Pilin-like"/>
</dbReference>
<gene>
    <name evidence="13" type="ORF">RJ41_03490</name>
</gene>
<dbReference type="EMBL" id="JWLW01000005">
    <property type="protein sequence ID" value="KHT56428.1"/>
    <property type="molecule type" value="Genomic_DNA"/>
</dbReference>
<dbReference type="GO" id="GO:0005886">
    <property type="term" value="C:plasma membrane"/>
    <property type="evidence" value="ECO:0007669"/>
    <property type="project" value="UniProtKB-SubCell"/>
</dbReference>
<keyword evidence="4" id="KW-0488">Methylation</keyword>
<evidence type="ECO:0000313" key="14">
    <source>
        <dbReference type="Proteomes" id="UP000031197"/>
    </source>
</evidence>